<dbReference type="Pfam" id="PF14054">
    <property type="entry name" value="DUF4249"/>
    <property type="match status" value="1"/>
</dbReference>
<proteinExistence type="predicted"/>
<evidence type="ECO:0000313" key="2">
    <source>
        <dbReference type="Proteomes" id="UP001193389"/>
    </source>
</evidence>
<keyword evidence="2" id="KW-1185">Reference proteome</keyword>
<dbReference type="AlphaFoldDB" id="A0A5K7SH37"/>
<dbReference type="InterPro" id="IPR025345">
    <property type="entry name" value="DUF4249"/>
</dbReference>
<reference evidence="1" key="1">
    <citation type="journal article" date="2020" name="Int. J. Syst. Evol. Microbiol.">
        <title>Aquipluma nitroreducens gen. nov. sp. nov., a novel facultatively anaerobic bacterium isolated from a freshwater lake.</title>
        <authorList>
            <person name="Watanabe M."/>
            <person name="Kojima H."/>
            <person name="Fukui M."/>
        </authorList>
    </citation>
    <scope>NUCLEOTIDE SEQUENCE</scope>
    <source>
        <strain evidence="1">MeG22</strain>
    </source>
</reference>
<dbReference type="EMBL" id="AP018694">
    <property type="protein sequence ID" value="BBE20747.1"/>
    <property type="molecule type" value="Genomic_DNA"/>
</dbReference>
<dbReference type="Proteomes" id="UP001193389">
    <property type="component" value="Chromosome"/>
</dbReference>
<protein>
    <recommendedName>
        <fullName evidence="3">DUF4249 domain-containing protein</fullName>
    </recommendedName>
</protein>
<organism evidence="1 2">
    <name type="scientific">Aquipluma nitroreducens</name>
    <dbReference type="NCBI Taxonomy" id="2010828"/>
    <lineage>
        <taxon>Bacteria</taxon>
        <taxon>Pseudomonadati</taxon>
        <taxon>Bacteroidota</taxon>
        <taxon>Bacteroidia</taxon>
        <taxon>Marinilabiliales</taxon>
        <taxon>Prolixibacteraceae</taxon>
        <taxon>Aquipluma</taxon>
    </lineage>
</organism>
<evidence type="ECO:0000313" key="1">
    <source>
        <dbReference type="EMBL" id="BBE20747.1"/>
    </source>
</evidence>
<accession>A0A5K7SH37</accession>
<evidence type="ECO:0008006" key="3">
    <source>
        <dbReference type="Google" id="ProtNLM"/>
    </source>
</evidence>
<gene>
    <name evidence="1" type="ORF">AQPE_4941</name>
</gene>
<sequence>MASLAFSSCEKVIEIDLADSKSIIVIEATITSNKEPFTVLVSKTSPYFGTSSSNSVSGAIVSVRVENGKPRYFKESAPGIYKLEKTVALANYWYIVDVEYEGITYSARSYLHEMIPIADISLAYFDGFGFFDSGYKVNCFVRDPAGVDNYYRMKIYVNGNAVTDEGEINLYSDKLFDGKLIGLVQHSAVFQENDSITVELQSIDKATYDYFSTLENISGIEIIQSASPANPISNFNNGALGYFSAYSFDRKPIIVKDYINN</sequence>
<dbReference type="KEGG" id="anf:AQPE_4941"/>
<name>A0A5K7SH37_9BACT</name>